<dbReference type="AlphaFoldDB" id="A0A6C0IS33"/>
<evidence type="ECO:0000313" key="2">
    <source>
        <dbReference type="EMBL" id="QHT96018.1"/>
    </source>
</evidence>
<proteinExistence type="predicted"/>
<protein>
    <submittedName>
        <fullName evidence="2">Uncharacterized protein</fullName>
    </submittedName>
</protein>
<evidence type="ECO:0000256" key="1">
    <source>
        <dbReference type="SAM" id="Phobius"/>
    </source>
</evidence>
<keyword evidence="1" id="KW-0472">Membrane</keyword>
<sequence length="252" mass="27699">MSNDNFFEQVLNDAKGVGTQFTGEDYPYYKYIKAPSQIGMSGKGTIQQLGQDIDGLVNYVQLLVTGKSKASVTGQPLGNKFFLKTGGKCVDTKTKEDQDRFIYINNVPVGNIPIISQGLGVNFSEFKGLIPGTISNLNAFNPVTMFQSFLSGSKPDCQEITMETIDTYNMKSTETHFVTLIDIKNTDPCLFPNKVNPATGAKCVESFSTMDNNYAIINIPNDPIIQAYFASLGALSIYVLYKIMIKNGMIPK</sequence>
<keyword evidence="1" id="KW-1133">Transmembrane helix</keyword>
<accession>A0A6C0IS33</accession>
<feature type="transmembrane region" description="Helical" evidence="1">
    <location>
        <begin position="227"/>
        <end position="245"/>
    </location>
</feature>
<dbReference type="EMBL" id="MN740250">
    <property type="protein sequence ID" value="QHT96018.1"/>
    <property type="molecule type" value="Genomic_DNA"/>
</dbReference>
<reference evidence="2" key="1">
    <citation type="journal article" date="2020" name="Nature">
        <title>Giant virus diversity and host interactions through global metagenomics.</title>
        <authorList>
            <person name="Schulz F."/>
            <person name="Roux S."/>
            <person name="Paez-Espino D."/>
            <person name="Jungbluth S."/>
            <person name="Walsh D.A."/>
            <person name="Denef V.J."/>
            <person name="McMahon K.D."/>
            <person name="Konstantinidis K.T."/>
            <person name="Eloe-Fadrosh E.A."/>
            <person name="Kyrpides N.C."/>
            <person name="Woyke T."/>
        </authorList>
    </citation>
    <scope>NUCLEOTIDE SEQUENCE</scope>
    <source>
        <strain evidence="2">GVMAG-M-3300024301-20</strain>
    </source>
</reference>
<name>A0A6C0IS33_9ZZZZ</name>
<keyword evidence="1" id="KW-0812">Transmembrane</keyword>
<organism evidence="2">
    <name type="scientific">viral metagenome</name>
    <dbReference type="NCBI Taxonomy" id="1070528"/>
    <lineage>
        <taxon>unclassified sequences</taxon>
        <taxon>metagenomes</taxon>
        <taxon>organismal metagenomes</taxon>
    </lineage>
</organism>